<gene>
    <name evidence="2" type="ORF">B0H17DRAFT_1148806</name>
</gene>
<name>A0AAD7C9E8_MYCRO</name>
<keyword evidence="1" id="KW-0732">Signal</keyword>
<comment type="caution">
    <text evidence="2">The sequence shown here is derived from an EMBL/GenBank/DDBJ whole genome shotgun (WGS) entry which is preliminary data.</text>
</comment>
<dbReference type="AlphaFoldDB" id="A0AAD7C9E8"/>
<organism evidence="2 3">
    <name type="scientific">Mycena rosella</name>
    <name type="common">Pink bonnet</name>
    <name type="synonym">Agaricus rosellus</name>
    <dbReference type="NCBI Taxonomy" id="1033263"/>
    <lineage>
        <taxon>Eukaryota</taxon>
        <taxon>Fungi</taxon>
        <taxon>Dikarya</taxon>
        <taxon>Basidiomycota</taxon>
        <taxon>Agaricomycotina</taxon>
        <taxon>Agaricomycetes</taxon>
        <taxon>Agaricomycetidae</taxon>
        <taxon>Agaricales</taxon>
        <taxon>Marasmiineae</taxon>
        <taxon>Mycenaceae</taxon>
        <taxon>Mycena</taxon>
    </lineage>
</organism>
<proteinExistence type="predicted"/>
<dbReference type="Proteomes" id="UP001221757">
    <property type="component" value="Unassembled WGS sequence"/>
</dbReference>
<reference evidence="2" key="1">
    <citation type="submission" date="2023-03" db="EMBL/GenBank/DDBJ databases">
        <title>Massive genome expansion in bonnet fungi (Mycena s.s.) driven by repeated elements and novel gene families across ecological guilds.</title>
        <authorList>
            <consortium name="Lawrence Berkeley National Laboratory"/>
            <person name="Harder C.B."/>
            <person name="Miyauchi S."/>
            <person name="Viragh M."/>
            <person name="Kuo A."/>
            <person name="Thoen E."/>
            <person name="Andreopoulos B."/>
            <person name="Lu D."/>
            <person name="Skrede I."/>
            <person name="Drula E."/>
            <person name="Henrissat B."/>
            <person name="Morin E."/>
            <person name="Kohler A."/>
            <person name="Barry K."/>
            <person name="LaButti K."/>
            <person name="Morin E."/>
            <person name="Salamov A."/>
            <person name="Lipzen A."/>
            <person name="Mereny Z."/>
            <person name="Hegedus B."/>
            <person name="Baldrian P."/>
            <person name="Stursova M."/>
            <person name="Weitz H."/>
            <person name="Taylor A."/>
            <person name="Grigoriev I.V."/>
            <person name="Nagy L.G."/>
            <person name="Martin F."/>
            <person name="Kauserud H."/>
        </authorList>
    </citation>
    <scope>NUCLEOTIDE SEQUENCE</scope>
    <source>
        <strain evidence="2">CBHHK067</strain>
    </source>
</reference>
<evidence type="ECO:0000313" key="3">
    <source>
        <dbReference type="Proteomes" id="UP001221757"/>
    </source>
</evidence>
<feature type="chain" id="PRO_5042105875" evidence="1">
    <location>
        <begin position="18"/>
        <end position="137"/>
    </location>
</feature>
<sequence>MILILIINFVQLCFISASIHPSMEKVYTVLGGSIPGVFNHPEPEVKAVLSLQLNLDKITELQLKLLAEMIAASAEIAVCISLETFRILYKEQVLKSQNLRGKLSSVGGGGCHKGMCHTVMLPVEVEYQVPSQPWFRG</sequence>
<dbReference type="EMBL" id="JARKIE010000418">
    <property type="protein sequence ID" value="KAJ7642515.1"/>
    <property type="molecule type" value="Genomic_DNA"/>
</dbReference>
<feature type="signal peptide" evidence="1">
    <location>
        <begin position="1"/>
        <end position="17"/>
    </location>
</feature>
<accession>A0AAD7C9E8</accession>
<evidence type="ECO:0000313" key="2">
    <source>
        <dbReference type="EMBL" id="KAJ7642515.1"/>
    </source>
</evidence>
<evidence type="ECO:0000256" key="1">
    <source>
        <dbReference type="SAM" id="SignalP"/>
    </source>
</evidence>
<protein>
    <submittedName>
        <fullName evidence="2">Uncharacterized protein</fullName>
    </submittedName>
</protein>
<keyword evidence="3" id="KW-1185">Reference proteome</keyword>